<protein>
    <submittedName>
        <fullName evidence="2">Uncharacterized protein</fullName>
    </submittedName>
</protein>
<feature type="compositionally biased region" description="Basic residues" evidence="1">
    <location>
        <begin position="12"/>
        <end position="22"/>
    </location>
</feature>
<evidence type="ECO:0000256" key="1">
    <source>
        <dbReference type="SAM" id="MobiDB-lite"/>
    </source>
</evidence>
<reference evidence="2" key="1">
    <citation type="submission" date="2023-03" db="EMBL/GenBank/DDBJ databases">
        <title>Massive genome expansion in bonnet fungi (Mycena s.s.) driven by repeated elements and novel gene families across ecological guilds.</title>
        <authorList>
            <consortium name="Lawrence Berkeley National Laboratory"/>
            <person name="Harder C.B."/>
            <person name="Miyauchi S."/>
            <person name="Viragh M."/>
            <person name="Kuo A."/>
            <person name="Thoen E."/>
            <person name="Andreopoulos B."/>
            <person name="Lu D."/>
            <person name="Skrede I."/>
            <person name="Drula E."/>
            <person name="Henrissat B."/>
            <person name="Morin E."/>
            <person name="Kohler A."/>
            <person name="Barry K."/>
            <person name="LaButti K."/>
            <person name="Morin E."/>
            <person name="Salamov A."/>
            <person name="Lipzen A."/>
            <person name="Mereny Z."/>
            <person name="Hegedus B."/>
            <person name="Baldrian P."/>
            <person name="Stursova M."/>
            <person name="Weitz H."/>
            <person name="Taylor A."/>
            <person name="Grigoriev I.V."/>
            <person name="Nagy L.G."/>
            <person name="Martin F."/>
            <person name="Kauserud H."/>
        </authorList>
    </citation>
    <scope>NUCLEOTIDE SEQUENCE</scope>
    <source>
        <strain evidence="2">CBHHK188m</strain>
    </source>
</reference>
<feature type="compositionally biased region" description="Basic and acidic residues" evidence="1">
    <location>
        <begin position="23"/>
        <end position="44"/>
    </location>
</feature>
<organism evidence="2 3">
    <name type="scientific">Mycena maculata</name>
    <dbReference type="NCBI Taxonomy" id="230809"/>
    <lineage>
        <taxon>Eukaryota</taxon>
        <taxon>Fungi</taxon>
        <taxon>Dikarya</taxon>
        <taxon>Basidiomycota</taxon>
        <taxon>Agaricomycotina</taxon>
        <taxon>Agaricomycetes</taxon>
        <taxon>Agaricomycetidae</taxon>
        <taxon>Agaricales</taxon>
        <taxon>Marasmiineae</taxon>
        <taxon>Mycenaceae</taxon>
        <taxon>Mycena</taxon>
    </lineage>
</organism>
<feature type="region of interest" description="Disordered" evidence="1">
    <location>
        <begin position="1"/>
        <end position="44"/>
    </location>
</feature>
<evidence type="ECO:0000313" key="2">
    <source>
        <dbReference type="EMBL" id="KAJ7758512.1"/>
    </source>
</evidence>
<proteinExistence type="predicted"/>
<dbReference type="EMBL" id="JARJLG010000055">
    <property type="protein sequence ID" value="KAJ7758512.1"/>
    <property type="molecule type" value="Genomic_DNA"/>
</dbReference>
<accession>A0AAD7J700</accession>
<feature type="compositionally biased region" description="Basic and acidic residues" evidence="1">
    <location>
        <begin position="1"/>
        <end position="11"/>
    </location>
</feature>
<dbReference type="Proteomes" id="UP001215280">
    <property type="component" value="Unassembled WGS sequence"/>
</dbReference>
<evidence type="ECO:0000313" key="3">
    <source>
        <dbReference type="Proteomes" id="UP001215280"/>
    </source>
</evidence>
<name>A0AAD7J700_9AGAR</name>
<keyword evidence="3" id="KW-1185">Reference proteome</keyword>
<dbReference type="AlphaFoldDB" id="A0AAD7J700"/>
<sequence length="110" mass="12191">MDCIRPTEKSRRNARAYQKRKALKIEPSEARKTQNARQVEREARKSKYLQKANTGGFNVAFPPTPPSLAELHGIVSNATSAVQPDKFIEEGCAVCGMLTPVAELTSLKDF</sequence>
<gene>
    <name evidence="2" type="ORF">DFH07DRAFT_741549</name>
</gene>
<comment type="caution">
    <text evidence="2">The sequence shown here is derived from an EMBL/GenBank/DDBJ whole genome shotgun (WGS) entry which is preliminary data.</text>
</comment>